<dbReference type="Proteomes" id="UP000240509">
    <property type="component" value="Unassembled WGS sequence"/>
</dbReference>
<dbReference type="PRINTS" id="PR00081">
    <property type="entry name" value="GDHRDH"/>
</dbReference>
<dbReference type="InterPro" id="IPR050259">
    <property type="entry name" value="SDR"/>
</dbReference>
<sequence length="266" mass="28710">MGIFSDNLFANDHIIVTGATGGIGYVTAMELLKTGAKVTACGRNEEKLNKLMQSAHYQSEGSRILIVAGDLNNPEDREKIVQEARTHFGEITGLVNAAGITGGDLVENIEENEIIHVMETNFTSQVMFSQLVYKEMKKERRGNIVNVSSLSGLRGTYGNTAYAGSKFALIGFTQSFALEAIEYGIRVNAVCPGFVDTEMARNILDKKAFRAGITYDEQLEAVQKDLPSGRITTPEEVASAILYLLSGASGNIVGESLKISGGSVMR</sequence>
<dbReference type="Gene3D" id="3.40.50.720">
    <property type="entry name" value="NAD(P)-binding Rossmann-like Domain"/>
    <property type="match status" value="1"/>
</dbReference>
<gene>
    <name evidence="4" type="ORF">C6Y45_00420</name>
</gene>
<dbReference type="GO" id="GO:0016491">
    <property type="term" value="F:oxidoreductase activity"/>
    <property type="evidence" value="ECO:0007669"/>
    <property type="project" value="UniProtKB-KW"/>
</dbReference>
<keyword evidence="2" id="KW-0560">Oxidoreductase</keyword>
<protein>
    <submittedName>
        <fullName evidence="4">Short-chain dehydrogenase</fullName>
    </submittedName>
</protein>
<dbReference type="PANTHER" id="PTHR42879">
    <property type="entry name" value="3-OXOACYL-(ACYL-CARRIER-PROTEIN) REDUCTASE"/>
    <property type="match status" value="1"/>
</dbReference>
<evidence type="ECO:0000313" key="4">
    <source>
        <dbReference type="EMBL" id="PTL40407.1"/>
    </source>
</evidence>
<keyword evidence="5" id="KW-1185">Reference proteome</keyword>
<dbReference type="FunFam" id="3.40.50.720:FF:000084">
    <property type="entry name" value="Short-chain dehydrogenase reductase"/>
    <property type="match status" value="1"/>
</dbReference>
<evidence type="ECO:0000313" key="5">
    <source>
        <dbReference type="Proteomes" id="UP000240509"/>
    </source>
</evidence>
<accession>A0A2T4UAI6</accession>
<dbReference type="CDD" id="cd05233">
    <property type="entry name" value="SDR_c"/>
    <property type="match status" value="1"/>
</dbReference>
<organism evidence="4 5">
    <name type="scientific">Alkalicoccus saliphilus</name>
    <dbReference type="NCBI Taxonomy" id="200989"/>
    <lineage>
        <taxon>Bacteria</taxon>
        <taxon>Bacillati</taxon>
        <taxon>Bacillota</taxon>
        <taxon>Bacilli</taxon>
        <taxon>Bacillales</taxon>
        <taxon>Bacillaceae</taxon>
        <taxon>Alkalicoccus</taxon>
    </lineage>
</organism>
<reference evidence="4 5" key="1">
    <citation type="submission" date="2018-03" db="EMBL/GenBank/DDBJ databases">
        <title>Alkalicoccus saliphilus sp. nov., isolated from a mineral pool.</title>
        <authorList>
            <person name="Zhao B."/>
        </authorList>
    </citation>
    <scope>NUCLEOTIDE SEQUENCE [LARGE SCALE GENOMIC DNA]</scope>
    <source>
        <strain evidence="4 5">6AG</strain>
    </source>
</reference>
<dbReference type="InterPro" id="IPR020904">
    <property type="entry name" value="Sc_DH/Rdtase_CS"/>
</dbReference>
<evidence type="ECO:0000256" key="1">
    <source>
        <dbReference type="ARBA" id="ARBA00006484"/>
    </source>
</evidence>
<proteinExistence type="inferred from homology"/>
<dbReference type="EMBL" id="PZJJ01000001">
    <property type="protein sequence ID" value="PTL40407.1"/>
    <property type="molecule type" value="Genomic_DNA"/>
</dbReference>
<dbReference type="RefSeq" id="WP_107582844.1">
    <property type="nucleotide sequence ID" value="NZ_PZJJ01000001.1"/>
</dbReference>
<evidence type="ECO:0000256" key="2">
    <source>
        <dbReference type="ARBA" id="ARBA00023002"/>
    </source>
</evidence>
<dbReference type="GO" id="GO:0008206">
    <property type="term" value="P:bile acid metabolic process"/>
    <property type="evidence" value="ECO:0007669"/>
    <property type="project" value="UniProtKB-ARBA"/>
</dbReference>
<evidence type="ECO:0000256" key="3">
    <source>
        <dbReference type="RuleBase" id="RU000363"/>
    </source>
</evidence>
<dbReference type="PANTHER" id="PTHR42879:SF2">
    <property type="entry name" value="3-OXOACYL-[ACYL-CARRIER-PROTEIN] REDUCTASE FABG"/>
    <property type="match status" value="1"/>
</dbReference>
<dbReference type="InterPro" id="IPR002347">
    <property type="entry name" value="SDR_fam"/>
</dbReference>
<dbReference type="InterPro" id="IPR036291">
    <property type="entry name" value="NAD(P)-bd_dom_sf"/>
</dbReference>
<dbReference type="Pfam" id="PF00106">
    <property type="entry name" value="adh_short"/>
    <property type="match status" value="1"/>
</dbReference>
<dbReference type="OrthoDB" id="9803333at2"/>
<dbReference type="AlphaFoldDB" id="A0A2T4UAI6"/>
<comment type="caution">
    <text evidence="4">The sequence shown here is derived from an EMBL/GenBank/DDBJ whole genome shotgun (WGS) entry which is preliminary data.</text>
</comment>
<comment type="similarity">
    <text evidence="1 3">Belongs to the short-chain dehydrogenases/reductases (SDR) family.</text>
</comment>
<dbReference type="SUPFAM" id="SSF51735">
    <property type="entry name" value="NAD(P)-binding Rossmann-fold domains"/>
    <property type="match status" value="1"/>
</dbReference>
<dbReference type="PROSITE" id="PS00061">
    <property type="entry name" value="ADH_SHORT"/>
    <property type="match status" value="1"/>
</dbReference>
<name>A0A2T4UAI6_9BACI</name>
<dbReference type="PRINTS" id="PR00080">
    <property type="entry name" value="SDRFAMILY"/>
</dbReference>